<dbReference type="GO" id="GO:0031573">
    <property type="term" value="P:mitotic intra-S DNA damage checkpoint signaling"/>
    <property type="evidence" value="ECO:0007669"/>
    <property type="project" value="EnsemblFungi"/>
</dbReference>
<dbReference type="InterPro" id="IPR000626">
    <property type="entry name" value="Ubiquitin-like_dom"/>
</dbReference>
<dbReference type="HOGENOM" id="CLU_048318_0_0_1"/>
<dbReference type="Proteomes" id="UP000001640">
    <property type="component" value="Chromosome 6"/>
</dbReference>
<dbReference type="CDD" id="cd17080">
    <property type="entry name" value="Ubl_SLD2_Esc2_like"/>
    <property type="match status" value="1"/>
</dbReference>
<dbReference type="Gene3D" id="3.10.20.90">
    <property type="entry name" value="Phosphatidylinositol 3-kinase Catalytic Subunit, Chain A, domain 1"/>
    <property type="match status" value="1"/>
</dbReference>
<dbReference type="eggNOG" id="ENOG502QS09">
    <property type="taxonomic scope" value="Eukaryota"/>
</dbReference>
<protein>
    <recommendedName>
        <fullName evidence="2">Ubiquitin-like domain-containing protein</fullName>
    </recommendedName>
</protein>
<feature type="region of interest" description="Disordered" evidence="1">
    <location>
        <begin position="1"/>
        <end position="148"/>
    </location>
</feature>
<dbReference type="GO" id="GO:0000400">
    <property type="term" value="F:four-way junction DNA binding"/>
    <property type="evidence" value="ECO:0007669"/>
    <property type="project" value="EnsemblFungi"/>
</dbReference>
<organism evidence="3 4">
    <name type="scientific">Naumovozyma castellii</name>
    <name type="common">Yeast</name>
    <name type="synonym">Saccharomyces castellii</name>
    <dbReference type="NCBI Taxonomy" id="27288"/>
    <lineage>
        <taxon>Eukaryota</taxon>
        <taxon>Fungi</taxon>
        <taxon>Dikarya</taxon>
        <taxon>Ascomycota</taxon>
        <taxon>Saccharomycotina</taxon>
        <taxon>Saccharomycetes</taxon>
        <taxon>Saccharomycetales</taxon>
        <taxon>Saccharomycetaceae</taxon>
        <taxon>Naumovozyma</taxon>
    </lineage>
</organism>
<dbReference type="OMA" id="NFMTCNS"/>
<dbReference type="GO" id="GO:0007064">
    <property type="term" value="P:mitotic sister chromatid cohesion"/>
    <property type="evidence" value="ECO:0007669"/>
    <property type="project" value="EnsemblFungi"/>
</dbReference>
<feature type="compositionally biased region" description="Acidic residues" evidence="1">
    <location>
        <begin position="1"/>
        <end position="26"/>
    </location>
</feature>
<dbReference type="AlphaFoldDB" id="G0VH43"/>
<dbReference type="InterPro" id="IPR029071">
    <property type="entry name" value="Ubiquitin-like_domsf"/>
</dbReference>
<dbReference type="GO" id="GO:0005634">
    <property type="term" value="C:nucleus"/>
    <property type="evidence" value="ECO:0007669"/>
    <property type="project" value="EnsemblFungi"/>
</dbReference>
<dbReference type="GO" id="GO:0180016">
    <property type="term" value="F:SUMO ligase regulator activity"/>
    <property type="evidence" value="ECO:0007669"/>
    <property type="project" value="EnsemblFungi"/>
</dbReference>
<dbReference type="GO" id="GO:0033235">
    <property type="term" value="P:positive regulation of protein sumoylation"/>
    <property type="evidence" value="ECO:0007669"/>
    <property type="project" value="EnsemblFungi"/>
</dbReference>
<dbReference type="PROSITE" id="PS50053">
    <property type="entry name" value="UBIQUITIN_2"/>
    <property type="match status" value="1"/>
</dbReference>
<dbReference type="FunCoup" id="G0VH43">
    <property type="interactions" value="50"/>
</dbReference>
<dbReference type="InterPro" id="IPR022617">
    <property type="entry name" value="Rad60/SUMO-like_dom"/>
</dbReference>
<proteinExistence type="predicted"/>
<reference evidence="3 4" key="1">
    <citation type="journal article" date="2011" name="Proc. Natl. Acad. Sci. U.S.A.">
        <title>Evolutionary erosion of yeast sex chromosomes by mating-type switching accidents.</title>
        <authorList>
            <person name="Gordon J.L."/>
            <person name="Armisen D."/>
            <person name="Proux-Wera E."/>
            <person name="Oheigeartaigh S.S."/>
            <person name="Byrne K.P."/>
            <person name="Wolfe K.H."/>
        </authorList>
    </citation>
    <scope>NUCLEOTIDE SEQUENCE [LARGE SCALE GENOMIC DNA]</scope>
    <source>
        <strain evidence="4">ATCC 76901 / BCRC 22586 / CBS 4309 / NBRC 1992 / NRRL Y-12630</strain>
    </source>
</reference>
<dbReference type="OrthoDB" id="3365399at2759"/>
<dbReference type="GeneID" id="96904462"/>
<reference key="2">
    <citation type="submission" date="2011-08" db="EMBL/GenBank/DDBJ databases">
        <title>Genome sequence of Naumovozyma castellii.</title>
        <authorList>
            <person name="Gordon J.L."/>
            <person name="Armisen D."/>
            <person name="Proux-Wera E."/>
            <person name="OhEigeartaigh S.S."/>
            <person name="Byrne K.P."/>
            <person name="Wolfe K.H."/>
        </authorList>
    </citation>
    <scope>NUCLEOTIDE SEQUENCE</scope>
    <source>
        <strain>Type strain:CBS 4309</strain>
    </source>
</reference>
<evidence type="ECO:0000259" key="2">
    <source>
        <dbReference type="PROSITE" id="PS50053"/>
    </source>
</evidence>
<name>G0VH43_NAUCA</name>
<dbReference type="GO" id="GO:0070336">
    <property type="term" value="F:flap-structured DNA binding"/>
    <property type="evidence" value="ECO:0007669"/>
    <property type="project" value="EnsemblFungi"/>
</dbReference>
<feature type="compositionally biased region" description="Low complexity" evidence="1">
    <location>
        <begin position="109"/>
        <end position="130"/>
    </location>
</feature>
<feature type="region of interest" description="Disordered" evidence="1">
    <location>
        <begin position="304"/>
        <end position="323"/>
    </location>
</feature>
<dbReference type="Pfam" id="PF11976">
    <property type="entry name" value="Rad60-SLD"/>
    <property type="match status" value="1"/>
</dbReference>
<feature type="domain" description="Ubiquitin-like" evidence="2">
    <location>
        <begin position="370"/>
        <end position="442"/>
    </location>
</feature>
<evidence type="ECO:0000313" key="3">
    <source>
        <dbReference type="EMBL" id="CCC70815.1"/>
    </source>
</evidence>
<keyword evidence="4" id="KW-1185">Reference proteome</keyword>
<evidence type="ECO:0000313" key="4">
    <source>
        <dbReference type="Proteomes" id="UP000001640"/>
    </source>
</evidence>
<evidence type="ECO:0000256" key="1">
    <source>
        <dbReference type="SAM" id="MobiDB-lite"/>
    </source>
</evidence>
<dbReference type="GO" id="GO:0030466">
    <property type="term" value="P:silent mating-type cassette heterochromatin formation"/>
    <property type="evidence" value="ECO:0007669"/>
    <property type="project" value="EnsemblFungi"/>
</dbReference>
<accession>G0VH43</accession>
<dbReference type="GO" id="GO:0000403">
    <property type="term" value="F:Y-form DNA binding"/>
    <property type="evidence" value="ECO:0007669"/>
    <property type="project" value="EnsemblFungi"/>
</dbReference>
<dbReference type="InParanoid" id="G0VH43"/>
<dbReference type="SUPFAM" id="SSF54236">
    <property type="entry name" value="Ubiquitin-like"/>
    <property type="match status" value="1"/>
</dbReference>
<dbReference type="RefSeq" id="XP_003677169.1">
    <property type="nucleotide sequence ID" value="XM_003677121.1"/>
</dbReference>
<dbReference type="KEGG" id="ncs:NCAS_0F03310"/>
<feature type="compositionally biased region" description="Polar residues" evidence="1">
    <location>
        <begin position="75"/>
        <end position="92"/>
    </location>
</feature>
<sequence>MSDFDFDEDDDDFFMAHDESDEEIEIESQRAKLVLPDSTMKGSQNLDAERRKILELSDDEIEGKMGNVQKELPNVSPTKNTRSQRKNTTATESLDPESNNNKRSRSLSRRGSSSSSLSSRSRSRSNSPYRSAKRQKSTSTPILSLGPDENDEFFKEIAKEAKKLPSITDRSKEATPDKQPKRVYSIRFLSQLDGTINKTVQVKVLGKFQFVKILPPTLEGLIKSYSIPTVLQKFYKVDNVTLYWNNTKLLNFMTCNSLNIPQAFENEVTNVDIVIMSKEKEIENENELRKKLLLEEKAAQMKLDLEKEREKEGEKNKPKESKNTEYAKAIAEFEKELKDATELKDSQVHGGENDGNMNIDGSDNEKSSIMKIALVGHDNKKIYVNVRNSTPFSKLAEYYRLQKQLPQAAKIQLMFDHDELNLEETVGDQDMEDEDMIEVVIK</sequence>
<gene>
    <name evidence="3" type="primary">NCAS0F03310</name>
    <name evidence="3" type="ordered locus">NCAS_0F03310</name>
</gene>
<dbReference type="EMBL" id="HE576757">
    <property type="protein sequence ID" value="CCC70815.1"/>
    <property type="molecule type" value="Genomic_DNA"/>
</dbReference>
<dbReference type="GO" id="GO:0000724">
    <property type="term" value="P:double-strand break repair via homologous recombination"/>
    <property type="evidence" value="ECO:0007669"/>
    <property type="project" value="EnsemblFungi"/>
</dbReference>